<accession>A0AAV3RD41</accession>
<evidence type="ECO:0008006" key="4">
    <source>
        <dbReference type="Google" id="ProtNLM"/>
    </source>
</evidence>
<name>A0AAV3RD41_LITER</name>
<gene>
    <name evidence="2" type="ORF">LIER_26907</name>
</gene>
<feature type="signal peptide" evidence="1">
    <location>
        <begin position="1"/>
        <end position="27"/>
    </location>
</feature>
<dbReference type="EMBL" id="BAABME010008514">
    <property type="protein sequence ID" value="GAA0173251.1"/>
    <property type="molecule type" value="Genomic_DNA"/>
</dbReference>
<sequence>MKRQKMHSSKILLIFKVQVFISKFVIGDASSYCRPKMLLRYLKSVEDTRIRKFNFLHYFVSCIRIARPTTVFYASLSSLP</sequence>
<keyword evidence="1" id="KW-0732">Signal</keyword>
<comment type="caution">
    <text evidence="2">The sequence shown here is derived from an EMBL/GenBank/DDBJ whole genome shotgun (WGS) entry which is preliminary data.</text>
</comment>
<dbReference type="AlphaFoldDB" id="A0AAV3RD41"/>
<proteinExistence type="predicted"/>
<keyword evidence="3" id="KW-1185">Reference proteome</keyword>
<evidence type="ECO:0000256" key="1">
    <source>
        <dbReference type="SAM" id="SignalP"/>
    </source>
</evidence>
<organism evidence="2 3">
    <name type="scientific">Lithospermum erythrorhizon</name>
    <name type="common">Purple gromwell</name>
    <name type="synonym">Lithospermum officinale var. erythrorhizon</name>
    <dbReference type="NCBI Taxonomy" id="34254"/>
    <lineage>
        <taxon>Eukaryota</taxon>
        <taxon>Viridiplantae</taxon>
        <taxon>Streptophyta</taxon>
        <taxon>Embryophyta</taxon>
        <taxon>Tracheophyta</taxon>
        <taxon>Spermatophyta</taxon>
        <taxon>Magnoliopsida</taxon>
        <taxon>eudicotyledons</taxon>
        <taxon>Gunneridae</taxon>
        <taxon>Pentapetalae</taxon>
        <taxon>asterids</taxon>
        <taxon>lamiids</taxon>
        <taxon>Boraginales</taxon>
        <taxon>Boraginaceae</taxon>
        <taxon>Boraginoideae</taxon>
        <taxon>Lithospermeae</taxon>
        <taxon>Lithospermum</taxon>
    </lineage>
</organism>
<protein>
    <recommendedName>
        <fullName evidence="4">Secreted protein</fullName>
    </recommendedName>
</protein>
<dbReference type="Proteomes" id="UP001454036">
    <property type="component" value="Unassembled WGS sequence"/>
</dbReference>
<reference evidence="2 3" key="1">
    <citation type="submission" date="2024-01" db="EMBL/GenBank/DDBJ databases">
        <title>The complete chloroplast genome sequence of Lithospermum erythrorhizon: insights into the phylogenetic relationship among Boraginaceae species and the maternal lineages of purple gromwells.</title>
        <authorList>
            <person name="Okada T."/>
            <person name="Watanabe K."/>
        </authorList>
    </citation>
    <scope>NUCLEOTIDE SEQUENCE [LARGE SCALE GENOMIC DNA]</scope>
</reference>
<feature type="chain" id="PRO_5043472589" description="Secreted protein" evidence="1">
    <location>
        <begin position="28"/>
        <end position="80"/>
    </location>
</feature>
<evidence type="ECO:0000313" key="3">
    <source>
        <dbReference type="Proteomes" id="UP001454036"/>
    </source>
</evidence>
<evidence type="ECO:0000313" key="2">
    <source>
        <dbReference type="EMBL" id="GAA0173251.1"/>
    </source>
</evidence>